<dbReference type="RefSeq" id="WP_022229846.1">
    <property type="nucleotide sequence ID" value="NZ_JAJEQM010000020.1"/>
</dbReference>
<dbReference type="EMBL" id="JAJEQM010000020">
    <property type="protein sequence ID" value="MCC2211590.1"/>
    <property type="molecule type" value="Genomic_DNA"/>
</dbReference>
<accession>A0AAE3E1P5</accession>
<protein>
    <submittedName>
        <fullName evidence="1">Uncharacterized protein</fullName>
    </submittedName>
</protein>
<name>A0AAE3E1P5_9FIRM</name>
<gene>
    <name evidence="1" type="ORF">LKE05_12450</name>
</gene>
<evidence type="ECO:0000313" key="2">
    <source>
        <dbReference type="Proteomes" id="UP001198242"/>
    </source>
</evidence>
<evidence type="ECO:0000313" key="1">
    <source>
        <dbReference type="EMBL" id="MCC2211590.1"/>
    </source>
</evidence>
<reference evidence="1 2" key="1">
    <citation type="submission" date="2021-10" db="EMBL/GenBank/DDBJ databases">
        <title>Anaerobic single-cell dispensing facilitates the cultivation of human gut bacteria.</title>
        <authorList>
            <person name="Afrizal A."/>
        </authorList>
    </citation>
    <scope>NUCLEOTIDE SEQUENCE [LARGE SCALE GENOMIC DNA]</scope>
    <source>
        <strain evidence="1 2">CLA-AA-H232</strain>
    </source>
</reference>
<dbReference type="Proteomes" id="UP001198242">
    <property type="component" value="Unassembled WGS sequence"/>
</dbReference>
<proteinExistence type="predicted"/>
<dbReference type="AlphaFoldDB" id="A0AAE3E1P5"/>
<comment type="caution">
    <text evidence="1">The sequence shown here is derived from an EMBL/GenBank/DDBJ whole genome shotgun (WGS) entry which is preliminary data.</text>
</comment>
<sequence>MKLIGFKELNGCNSCLESLHSNISDVEYENKEQILNYLKKETFIFVRLDILRDIFTGDTISYENRVLGDNEYVWSDELIYYVEKYNAKLPNEFVNHILKSY</sequence>
<keyword evidence="2" id="KW-1185">Reference proteome</keyword>
<organism evidence="1 2">
    <name type="scientific">Hominilimicola fabiformis</name>
    <dbReference type="NCBI Taxonomy" id="2885356"/>
    <lineage>
        <taxon>Bacteria</taxon>
        <taxon>Bacillati</taxon>
        <taxon>Bacillota</taxon>
        <taxon>Clostridia</taxon>
        <taxon>Eubacteriales</taxon>
        <taxon>Oscillospiraceae</taxon>
        <taxon>Hominilimicola</taxon>
    </lineage>
</organism>